<keyword evidence="2" id="KW-1185">Reference proteome</keyword>
<protein>
    <submittedName>
        <fullName evidence="1">Uncharacterized protein</fullName>
    </submittedName>
</protein>
<accession>A0AAV8PAS8</accession>
<evidence type="ECO:0000313" key="2">
    <source>
        <dbReference type="Proteomes" id="UP001222027"/>
    </source>
</evidence>
<proteinExistence type="predicted"/>
<reference evidence="1 2" key="1">
    <citation type="submission" date="2022-12" db="EMBL/GenBank/DDBJ databases">
        <title>Chromosome-scale assembly of the Ensete ventricosum genome.</title>
        <authorList>
            <person name="Dussert Y."/>
            <person name="Stocks J."/>
            <person name="Wendawek A."/>
            <person name="Woldeyes F."/>
            <person name="Nichols R.A."/>
            <person name="Borrell J.S."/>
        </authorList>
    </citation>
    <scope>NUCLEOTIDE SEQUENCE [LARGE SCALE GENOMIC DNA]</scope>
    <source>
        <strain evidence="2">cv. Maze</strain>
        <tissue evidence="1">Seeds</tissue>
    </source>
</reference>
<dbReference type="Proteomes" id="UP001222027">
    <property type="component" value="Unassembled WGS sequence"/>
</dbReference>
<sequence>MLGEGPYVRYLKSESCFMLASISKRTVEIKKREFVIQLPPSLKPGKFLCCHASDSQENKLQQKYDKWHSLDGKSAVNLILLVSYESLLKTEPAAKKMFLD</sequence>
<dbReference type="EMBL" id="JAQQAF010000006">
    <property type="protein sequence ID" value="KAJ8477636.1"/>
    <property type="molecule type" value="Genomic_DNA"/>
</dbReference>
<name>A0AAV8PAS8_ENSVE</name>
<evidence type="ECO:0000313" key="1">
    <source>
        <dbReference type="EMBL" id="KAJ8477636.1"/>
    </source>
</evidence>
<organism evidence="1 2">
    <name type="scientific">Ensete ventricosum</name>
    <name type="common">Abyssinian banana</name>
    <name type="synonym">Musa ensete</name>
    <dbReference type="NCBI Taxonomy" id="4639"/>
    <lineage>
        <taxon>Eukaryota</taxon>
        <taxon>Viridiplantae</taxon>
        <taxon>Streptophyta</taxon>
        <taxon>Embryophyta</taxon>
        <taxon>Tracheophyta</taxon>
        <taxon>Spermatophyta</taxon>
        <taxon>Magnoliopsida</taxon>
        <taxon>Liliopsida</taxon>
        <taxon>Zingiberales</taxon>
        <taxon>Musaceae</taxon>
        <taxon>Ensete</taxon>
    </lineage>
</organism>
<dbReference type="AlphaFoldDB" id="A0AAV8PAS8"/>
<comment type="caution">
    <text evidence="1">The sequence shown here is derived from an EMBL/GenBank/DDBJ whole genome shotgun (WGS) entry which is preliminary data.</text>
</comment>
<gene>
    <name evidence="1" type="ORF">OPV22_021363</name>
</gene>